<feature type="compositionally biased region" description="Polar residues" evidence="1">
    <location>
        <begin position="213"/>
        <end position="224"/>
    </location>
</feature>
<dbReference type="HOGENOM" id="CLU_058178_1_0_5"/>
<comment type="caution">
    <text evidence="2">The sequence shown here is derived from an EMBL/GenBank/DDBJ whole genome shotgun (WGS) entry which is preliminary data.</text>
</comment>
<evidence type="ECO:0000256" key="1">
    <source>
        <dbReference type="SAM" id="MobiDB-lite"/>
    </source>
</evidence>
<protein>
    <recommendedName>
        <fullName evidence="4">Mu-like prophage I protein</fullName>
    </recommendedName>
</protein>
<proteinExistence type="predicted"/>
<evidence type="ECO:0008006" key="4">
    <source>
        <dbReference type="Google" id="ProtNLM"/>
    </source>
</evidence>
<name>A0A0A0HG67_9RHOB</name>
<dbReference type="PATRIC" id="fig|1288298.3.peg.3061"/>
<dbReference type="OrthoDB" id="9816412at2"/>
<accession>A0A0A0HG67</accession>
<dbReference type="Proteomes" id="UP000030021">
    <property type="component" value="Unassembled WGS sequence"/>
</dbReference>
<reference evidence="2 3" key="1">
    <citation type="submission" date="2013-01" db="EMBL/GenBank/DDBJ databases">
        <authorList>
            <person name="Fiebig A."/>
            <person name="Goeker M."/>
            <person name="Klenk H.-P.P."/>
        </authorList>
    </citation>
    <scope>NUCLEOTIDE SEQUENCE [LARGE SCALE GENOMIC DNA]</scope>
    <source>
        <strain evidence="2 3">DSM 17069</strain>
    </source>
</reference>
<feature type="region of interest" description="Disordered" evidence="1">
    <location>
        <begin position="211"/>
        <end position="246"/>
    </location>
</feature>
<sequence length="394" mass="42764">MTKPLHIFRAGRHTAQSGQSFEFSEAEVEGIATAYDPALHEAPIVVGHPRTDAPAYGWVKRLRAEGAELFAEPDQVEPAFAEMVRAGRFKRISASFYPPKSAANPAPGTYYLKHVGFLGAQPPAVKGLKAAEFAEDAEAVTLEIEFSEAQIADITASGFGGLRRVISGLRDWLLSSQGQETADRIVPAYELEHIRTTEEFMRNVIERGGGKTAVSSFSETQTPQVDLAETKKEETDMSGTDTQTPEDRQAALDARAAELDAKEAAFAEALNKTRRAEDAALVEALVKDGRIAPGLKEEMVAFMESLDAQDEVAFAEGKSASPRAWFRDLLSKQTKPLIDFSERAGGDTLPQVKGPDDITAAAKRLMKDAEAEGRTLSFAEAARQIEETMESDNG</sequence>
<gene>
    <name evidence="2" type="ORF">rosmuc_03050</name>
</gene>
<dbReference type="eggNOG" id="COG4388">
    <property type="taxonomic scope" value="Bacteria"/>
</dbReference>
<evidence type="ECO:0000313" key="3">
    <source>
        <dbReference type="Proteomes" id="UP000030021"/>
    </source>
</evidence>
<evidence type="ECO:0000313" key="2">
    <source>
        <dbReference type="EMBL" id="KGM86757.1"/>
    </source>
</evidence>
<dbReference type="AlphaFoldDB" id="A0A0A0HG67"/>
<organism evidence="2 3">
    <name type="scientific">Roseovarius mucosus DSM 17069</name>
    <dbReference type="NCBI Taxonomy" id="1288298"/>
    <lineage>
        <taxon>Bacteria</taxon>
        <taxon>Pseudomonadati</taxon>
        <taxon>Pseudomonadota</taxon>
        <taxon>Alphaproteobacteria</taxon>
        <taxon>Rhodobacterales</taxon>
        <taxon>Roseobacteraceae</taxon>
        <taxon>Roseovarius</taxon>
    </lineage>
</organism>
<dbReference type="STRING" id="215743.ROSMUCSMR3_03498"/>
<dbReference type="EMBL" id="AONH01000016">
    <property type="protein sequence ID" value="KGM86757.1"/>
    <property type="molecule type" value="Genomic_DNA"/>
</dbReference>
<dbReference type="RefSeq" id="WP_037268691.1">
    <property type="nucleotide sequence ID" value="NZ_KN293975.1"/>
</dbReference>